<dbReference type="RefSeq" id="WP_129458499.1">
    <property type="nucleotide sequence ID" value="NZ_PPCV01000004.1"/>
</dbReference>
<evidence type="ECO:0000313" key="3">
    <source>
        <dbReference type="Proteomes" id="UP000290624"/>
    </source>
</evidence>
<name>A0A4V1Q7E3_9ACTN</name>
<feature type="transmembrane region" description="Helical" evidence="1">
    <location>
        <begin position="51"/>
        <end position="69"/>
    </location>
</feature>
<evidence type="ECO:0000256" key="1">
    <source>
        <dbReference type="SAM" id="Phobius"/>
    </source>
</evidence>
<keyword evidence="1" id="KW-1133">Transmembrane helix</keyword>
<keyword evidence="1" id="KW-0472">Membrane</keyword>
<feature type="transmembrane region" description="Helical" evidence="1">
    <location>
        <begin position="28"/>
        <end position="46"/>
    </location>
</feature>
<proteinExistence type="predicted"/>
<keyword evidence="3" id="KW-1185">Reference proteome</keyword>
<dbReference type="Proteomes" id="UP000290624">
    <property type="component" value="Unassembled WGS sequence"/>
</dbReference>
<dbReference type="EMBL" id="PPCV01000004">
    <property type="protein sequence ID" value="RXW32288.1"/>
    <property type="molecule type" value="Genomic_DNA"/>
</dbReference>
<sequence length="249" mass="25522">MSWLSLLLLCVGLSDLLASTRPAWRRMGLLAAVAATAAVAGLAALLTLPDLIAVGVIFVATCLWSLMATHAESSPVQARRTLATLAIPAAALLAGSGYASPVGGPFAAWLSWVDVPALANRTPGQALMLAAVVVTNLSTANRVVRLALVAVDAHPPRLVASSGQGPASETLRGGRLLGPMERLLIIGFGAAGHIEAAAVVVAAKGILRFPELQAAARQEPRAVDEVTEYFLVGTFASLLVALASVVLLT</sequence>
<feature type="transmembrane region" description="Helical" evidence="1">
    <location>
        <begin position="183"/>
        <end position="209"/>
    </location>
</feature>
<dbReference type="AlphaFoldDB" id="A0A4V1Q7E3"/>
<gene>
    <name evidence="2" type="ORF">C1706_06940</name>
</gene>
<keyword evidence="1" id="KW-0812">Transmembrane</keyword>
<accession>A0A4V1Q7E3</accession>
<reference evidence="2 3" key="1">
    <citation type="submission" date="2018-01" db="EMBL/GenBank/DDBJ databases">
        <title>Lactibacter flavus gen. nov., sp. nov., a novel bacterium of the family Propionibacteriaceae isolated from raw milk and dairy products.</title>
        <authorList>
            <person name="Wenning M."/>
            <person name="Breitenwieser F."/>
            <person name="Huptas C."/>
            <person name="von Neubeck M."/>
            <person name="Busse H.-J."/>
            <person name="Scherer S."/>
        </authorList>
    </citation>
    <scope>NUCLEOTIDE SEQUENCE [LARGE SCALE GENOMIC DNA]</scope>
    <source>
        <strain evidence="2 3">VG341</strain>
    </source>
</reference>
<organism evidence="2 3">
    <name type="scientific">Propioniciclava flava</name>
    <dbReference type="NCBI Taxonomy" id="2072026"/>
    <lineage>
        <taxon>Bacteria</taxon>
        <taxon>Bacillati</taxon>
        <taxon>Actinomycetota</taxon>
        <taxon>Actinomycetes</taxon>
        <taxon>Propionibacteriales</taxon>
        <taxon>Propionibacteriaceae</taxon>
        <taxon>Propioniciclava</taxon>
    </lineage>
</organism>
<dbReference type="OrthoDB" id="4715924at2"/>
<protein>
    <submittedName>
        <fullName evidence="2">Uncharacterized protein</fullName>
    </submittedName>
</protein>
<feature type="transmembrane region" description="Helical" evidence="1">
    <location>
        <begin position="229"/>
        <end position="248"/>
    </location>
</feature>
<comment type="caution">
    <text evidence="2">The sequence shown here is derived from an EMBL/GenBank/DDBJ whole genome shotgun (WGS) entry which is preliminary data.</text>
</comment>
<evidence type="ECO:0000313" key="2">
    <source>
        <dbReference type="EMBL" id="RXW32288.1"/>
    </source>
</evidence>
<feature type="transmembrane region" description="Helical" evidence="1">
    <location>
        <begin position="81"/>
        <end position="99"/>
    </location>
</feature>